<accession>A0A2T4Z7W2</accession>
<evidence type="ECO:0000313" key="2">
    <source>
        <dbReference type="EMBL" id="PTM57982.1"/>
    </source>
</evidence>
<dbReference type="Proteomes" id="UP000241639">
    <property type="component" value="Unassembled WGS sequence"/>
</dbReference>
<proteinExistence type="predicted"/>
<sequence length="325" mass="35775">MVNERKSAGIGAIIWTVFVVIKALTTNLDSLQYVMILLLFAYLVLVPLTLSLVADRSNRFYRWAVTFQPFAAVAAGISFFLSPGVTATLWAVPWLLVTMLIALYGFTRFLQQKRSLKGSELLIQIGLMYIVVGGGWLVLHRTGMPVLHFSDIIVLLTSIHFHYAAFLTPITMGIVGKKLLALRPGLKRLWLVMTVAIILGPGFVAVGITFGNVYPLLEFIAVVEFVLPLLLYALLLLFVYVPHLPNRPAQALFTLSAISLLFSMGASFFYGYGHIGDYVILDIPLMIFVHGFVNTFGFSLCAILGLQRSGETAALTVKGEGQKKA</sequence>
<dbReference type="RefSeq" id="WP_107724843.1">
    <property type="nucleotide sequence ID" value="NZ_PZZP01000001.1"/>
</dbReference>
<dbReference type="EMBL" id="PZZP01000001">
    <property type="protein sequence ID" value="PTM57982.1"/>
    <property type="molecule type" value="Genomic_DNA"/>
</dbReference>
<evidence type="ECO:0000256" key="1">
    <source>
        <dbReference type="SAM" id="Phobius"/>
    </source>
</evidence>
<reference evidence="2 3" key="1">
    <citation type="submission" date="2018-04" db="EMBL/GenBank/DDBJ databases">
        <title>Genomic Encyclopedia of Archaeal and Bacterial Type Strains, Phase II (KMG-II): from individual species to whole genera.</title>
        <authorList>
            <person name="Goeker M."/>
        </authorList>
    </citation>
    <scope>NUCLEOTIDE SEQUENCE [LARGE SCALE GENOMIC DNA]</scope>
    <source>
        <strain evidence="2 3">DSM 45169</strain>
    </source>
</reference>
<feature type="transmembrane region" description="Helical" evidence="1">
    <location>
        <begin position="7"/>
        <end position="25"/>
    </location>
</feature>
<keyword evidence="1" id="KW-0472">Membrane</keyword>
<keyword evidence="3" id="KW-1185">Reference proteome</keyword>
<gene>
    <name evidence="2" type="ORF">C8J48_0553</name>
</gene>
<comment type="caution">
    <text evidence="2">The sequence shown here is derived from an EMBL/GenBank/DDBJ whole genome shotgun (WGS) entry which is preliminary data.</text>
</comment>
<feature type="transmembrane region" description="Helical" evidence="1">
    <location>
        <begin position="188"/>
        <end position="210"/>
    </location>
</feature>
<feature type="transmembrane region" description="Helical" evidence="1">
    <location>
        <begin position="285"/>
        <end position="306"/>
    </location>
</feature>
<protein>
    <submittedName>
        <fullName evidence="2">YndJ-like protein</fullName>
    </submittedName>
</protein>
<feature type="transmembrane region" description="Helical" evidence="1">
    <location>
        <begin position="252"/>
        <end position="273"/>
    </location>
</feature>
<feature type="transmembrane region" description="Helical" evidence="1">
    <location>
        <begin position="216"/>
        <end position="240"/>
    </location>
</feature>
<feature type="transmembrane region" description="Helical" evidence="1">
    <location>
        <begin position="152"/>
        <end position="176"/>
    </location>
</feature>
<evidence type="ECO:0000313" key="3">
    <source>
        <dbReference type="Proteomes" id="UP000241639"/>
    </source>
</evidence>
<dbReference type="OrthoDB" id="2614436at2"/>
<feature type="transmembrane region" description="Helical" evidence="1">
    <location>
        <begin position="87"/>
        <end position="109"/>
    </location>
</feature>
<feature type="transmembrane region" description="Helical" evidence="1">
    <location>
        <begin position="60"/>
        <end position="81"/>
    </location>
</feature>
<keyword evidence="1" id="KW-0812">Transmembrane</keyword>
<name>A0A2T4Z7W2_9BACL</name>
<feature type="transmembrane region" description="Helical" evidence="1">
    <location>
        <begin position="31"/>
        <end position="53"/>
    </location>
</feature>
<organism evidence="2 3">
    <name type="scientific">Desmospora activa DSM 45169</name>
    <dbReference type="NCBI Taxonomy" id="1121389"/>
    <lineage>
        <taxon>Bacteria</taxon>
        <taxon>Bacillati</taxon>
        <taxon>Bacillota</taxon>
        <taxon>Bacilli</taxon>
        <taxon>Bacillales</taxon>
        <taxon>Thermoactinomycetaceae</taxon>
        <taxon>Desmospora</taxon>
    </lineage>
</organism>
<keyword evidence="1" id="KW-1133">Transmembrane helix</keyword>
<feature type="transmembrane region" description="Helical" evidence="1">
    <location>
        <begin position="121"/>
        <end position="140"/>
    </location>
</feature>
<dbReference type="AlphaFoldDB" id="A0A2T4Z7W2"/>
<dbReference type="InterPro" id="IPR025450">
    <property type="entry name" value="YndJ-like"/>
</dbReference>
<dbReference type="Pfam" id="PF14158">
    <property type="entry name" value="YndJ"/>
    <property type="match status" value="1"/>
</dbReference>